<feature type="transmembrane region" description="Helical" evidence="16">
    <location>
        <begin position="56"/>
        <end position="74"/>
    </location>
</feature>
<name>A0A7X6S573_9VIBR</name>
<evidence type="ECO:0000256" key="9">
    <source>
        <dbReference type="ARBA" id="ARBA00022984"/>
    </source>
</evidence>
<dbReference type="NCBIfam" id="NF008042">
    <property type="entry name" value="PRK10774.1"/>
    <property type="match status" value="1"/>
</dbReference>
<feature type="transmembrane region" description="Helical" evidence="16">
    <location>
        <begin position="148"/>
        <end position="167"/>
    </location>
</feature>
<evidence type="ECO:0000256" key="4">
    <source>
        <dbReference type="ARBA" id="ARBA00022618"/>
    </source>
</evidence>
<keyword evidence="9 16" id="KW-0573">Peptidoglycan synthesis</keyword>
<keyword evidence="8 16" id="KW-0133">Cell shape</keyword>
<keyword evidence="7 16" id="KW-0812">Transmembrane</keyword>
<keyword evidence="4 16" id="KW-0132">Cell division</keyword>
<keyword evidence="5 16" id="KW-0328">Glycosyltransferase</keyword>
<evidence type="ECO:0000256" key="11">
    <source>
        <dbReference type="ARBA" id="ARBA00023136"/>
    </source>
</evidence>
<dbReference type="InterPro" id="IPR018365">
    <property type="entry name" value="Cell_cycle_FtsW-rel_CS"/>
</dbReference>
<dbReference type="Proteomes" id="UP001140973">
    <property type="component" value="Unassembled WGS sequence"/>
</dbReference>
<evidence type="ECO:0000256" key="3">
    <source>
        <dbReference type="ARBA" id="ARBA00022475"/>
    </source>
</evidence>
<feature type="transmembrane region" description="Helical" evidence="16">
    <location>
        <begin position="122"/>
        <end position="139"/>
    </location>
</feature>
<dbReference type="NCBIfam" id="TIGR02614">
    <property type="entry name" value="ftsW"/>
    <property type="match status" value="1"/>
</dbReference>
<evidence type="ECO:0000256" key="2">
    <source>
        <dbReference type="ARBA" id="ARBA00004752"/>
    </source>
</evidence>
<feature type="transmembrane region" description="Helical" evidence="16">
    <location>
        <begin position="21"/>
        <end position="44"/>
    </location>
</feature>
<keyword evidence="6 16" id="KW-0808">Transferase</keyword>
<feature type="transmembrane region" description="Helical" evidence="16">
    <location>
        <begin position="315"/>
        <end position="339"/>
    </location>
</feature>
<feature type="transmembrane region" description="Helical" evidence="16">
    <location>
        <begin position="351"/>
        <end position="370"/>
    </location>
</feature>
<dbReference type="InterPro" id="IPR001182">
    <property type="entry name" value="FtsW/RodA"/>
</dbReference>
<dbReference type="PANTHER" id="PTHR30474">
    <property type="entry name" value="CELL CYCLE PROTEIN"/>
    <property type="match status" value="1"/>
</dbReference>
<dbReference type="AlphaFoldDB" id="A0A7X6S573"/>
<accession>A0A7X6S573</accession>
<dbReference type="Pfam" id="PF01098">
    <property type="entry name" value="FTSW_RODA_SPOVE"/>
    <property type="match status" value="1"/>
</dbReference>
<dbReference type="GO" id="GO:0005886">
    <property type="term" value="C:plasma membrane"/>
    <property type="evidence" value="ECO:0007669"/>
    <property type="project" value="UniProtKB-SubCell"/>
</dbReference>
<comment type="pathway">
    <text evidence="2 16">Cell wall biogenesis; peptidoglycan biosynthesis.</text>
</comment>
<evidence type="ECO:0000256" key="10">
    <source>
        <dbReference type="ARBA" id="ARBA00022989"/>
    </source>
</evidence>
<dbReference type="GO" id="GO:0015648">
    <property type="term" value="F:lipid-linked peptidoglycan transporter activity"/>
    <property type="evidence" value="ECO:0007669"/>
    <property type="project" value="TreeGrafter"/>
</dbReference>
<evidence type="ECO:0000256" key="13">
    <source>
        <dbReference type="ARBA" id="ARBA00023316"/>
    </source>
</evidence>
<keyword evidence="13 16" id="KW-0961">Cell wall biogenesis/degradation</keyword>
<keyword evidence="10 16" id="KW-1133">Transmembrane helix</keyword>
<feature type="transmembrane region" description="Helical" evidence="16">
    <location>
        <begin position="81"/>
        <end position="102"/>
    </location>
</feature>
<evidence type="ECO:0000256" key="1">
    <source>
        <dbReference type="ARBA" id="ARBA00004651"/>
    </source>
</evidence>
<evidence type="ECO:0000256" key="12">
    <source>
        <dbReference type="ARBA" id="ARBA00023306"/>
    </source>
</evidence>
<dbReference type="Proteomes" id="UP001239257">
    <property type="component" value="Chromosome 1"/>
</dbReference>
<dbReference type="EMBL" id="JAKNAP010000007">
    <property type="protein sequence ID" value="MDE1356394.1"/>
    <property type="molecule type" value="Genomic_DNA"/>
</dbReference>
<keyword evidence="12 16" id="KW-0131">Cell cycle</keyword>
<dbReference type="EMBL" id="CP118709">
    <property type="protein sequence ID" value="WGK83001.1"/>
    <property type="molecule type" value="Genomic_DNA"/>
</dbReference>
<evidence type="ECO:0000256" key="8">
    <source>
        <dbReference type="ARBA" id="ARBA00022960"/>
    </source>
</evidence>
<dbReference type="GO" id="GO:0008955">
    <property type="term" value="F:peptidoglycan glycosyltransferase activity"/>
    <property type="evidence" value="ECO:0007669"/>
    <property type="project" value="UniProtKB-UniRule"/>
</dbReference>
<evidence type="ECO:0000256" key="5">
    <source>
        <dbReference type="ARBA" id="ARBA00022676"/>
    </source>
</evidence>
<dbReference type="EC" id="2.4.99.28" evidence="16"/>
<dbReference type="GO" id="GO:0043093">
    <property type="term" value="P:FtsZ-dependent cytokinesis"/>
    <property type="evidence" value="ECO:0007669"/>
    <property type="project" value="UniProtKB-UniRule"/>
</dbReference>
<evidence type="ECO:0000313" key="17">
    <source>
        <dbReference type="EMBL" id="MDE1356394.1"/>
    </source>
</evidence>
<dbReference type="GO" id="GO:0009252">
    <property type="term" value="P:peptidoglycan biosynthetic process"/>
    <property type="evidence" value="ECO:0007669"/>
    <property type="project" value="UniProtKB-UniRule"/>
</dbReference>
<gene>
    <name evidence="16 17" type="primary">ftsW</name>
    <name evidence="17" type="ORF">L9W73_03595</name>
    <name evidence="18" type="ORF">PYE51_09905</name>
</gene>
<evidence type="ECO:0000313" key="18">
    <source>
        <dbReference type="EMBL" id="WGK83001.1"/>
    </source>
</evidence>
<comment type="subcellular location">
    <subcellularLocation>
        <location evidence="16">Cell inner membrane</location>
        <topology evidence="16">Multi-pass membrane protein</topology>
    </subcellularLocation>
    <subcellularLocation>
        <location evidence="1">Cell membrane</location>
        <topology evidence="1">Multi-pass membrane protein</topology>
    </subcellularLocation>
    <text evidence="16">Localizes to the division septum.</text>
</comment>
<dbReference type="RefSeq" id="WP_053310994.1">
    <property type="nucleotide sequence ID" value="NZ_CP118709.1"/>
</dbReference>
<dbReference type="GO" id="GO:0071555">
    <property type="term" value="P:cell wall organization"/>
    <property type="evidence" value="ECO:0007669"/>
    <property type="project" value="UniProtKB-KW"/>
</dbReference>
<comment type="catalytic activity">
    <reaction evidence="15 16">
        <text>[GlcNAc-(1-&gt;4)-Mur2Ac(oyl-L-Ala-gamma-D-Glu-L-Lys-D-Ala-D-Ala)](n)-di-trans,octa-cis-undecaprenyl diphosphate + beta-D-GlcNAc-(1-&gt;4)-Mur2Ac(oyl-L-Ala-gamma-D-Glu-L-Lys-D-Ala-D-Ala)-di-trans,octa-cis-undecaprenyl diphosphate = [GlcNAc-(1-&gt;4)-Mur2Ac(oyl-L-Ala-gamma-D-Glu-L-Lys-D-Ala-D-Ala)](n+1)-di-trans,octa-cis-undecaprenyl diphosphate + di-trans,octa-cis-undecaprenyl diphosphate + H(+)</text>
        <dbReference type="Rhea" id="RHEA:23708"/>
        <dbReference type="Rhea" id="RHEA-COMP:9602"/>
        <dbReference type="Rhea" id="RHEA-COMP:9603"/>
        <dbReference type="ChEBI" id="CHEBI:15378"/>
        <dbReference type="ChEBI" id="CHEBI:58405"/>
        <dbReference type="ChEBI" id="CHEBI:60033"/>
        <dbReference type="ChEBI" id="CHEBI:78435"/>
        <dbReference type="EC" id="2.4.99.28"/>
    </reaction>
</comment>
<sequence length="394" mass="43438">MFTTTRHWFRSSSPEALFDRQLVWIALGLMLTGLVMVTSASFPISSRLTEQPFHFMFRHAIFLILALLTSSVVLQIPMKRWMQYSSVLLGLSFLLLIVVLLAGKSVNGASRWIPLGLFNLQPAEVAKLSLFIFMSGYLVRKHDEVRQTFFGGFMKPIMVFGTLAALLLGQPDLGTVVVMLVTLFGMLFIAGAKLSQFIALMVAGVMAVIGLIAAEPYRIRRVTSFLDPWEDPFGSGYQLTQSLMAFGRGEWFGQGLGNSIQKLEYLPEAHTDFVFAVLAEELGFVGVVLVLLLIFSLVLKAVLIGKKAFEHDQQFGGYLAFGIGIWFAFQTLVNVGAAAGMVPTKGLTLPLISYGGSSLIIMSVAVAILLRIDHECRLKDHNLVSTDKESNDKQ</sequence>
<dbReference type="GO" id="GO:0008360">
    <property type="term" value="P:regulation of cell shape"/>
    <property type="evidence" value="ECO:0007669"/>
    <property type="project" value="UniProtKB-KW"/>
</dbReference>
<reference evidence="17" key="1">
    <citation type="submission" date="2022-02" db="EMBL/GenBank/DDBJ databases">
        <title>Emergence and expansion in Europe of a Vibrio aestuarianus clonal complex pathogenic for oysters.</title>
        <authorList>
            <person name="Mesnil A."/>
            <person name="Travers M.-A."/>
        </authorList>
    </citation>
    <scope>NUCLEOTIDE SEQUENCE</scope>
    <source>
        <strain evidence="17">151-ITT-15-cp-1</strain>
        <strain evidence="18">U29</strain>
    </source>
</reference>
<comment type="function">
    <text evidence="16">Peptidoglycan polymerase that is essential for cell division.</text>
</comment>
<dbReference type="GO" id="GO:0032153">
    <property type="term" value="C:cell division site"/>
    <property type="evidence" value="ECO:0007669"/>
    <property type="project" value="UniProtKB-UniRule"/>
</dbReference>
<proteinExistence type="inferred from homology"/>
<dbReference type="InterPro" id="IPR013437">
    <property type="entry name" value="FtsW"/>
</dbReference>
<evidence type="ECO:0000313" key="19">
    <source>
        <dbReference type="Proteomes" id="UP001140973"/>
    </source>
</evidence>
<feature type="transmembrane region" description="Helical" evidence="16">
    <location>
        <begin position="173"/>
        <end position="190"/>
    </location>
</feature>
<dbReference type="PANTHER" id="PTHR30474:SF2">
    <property type="entry name" value="PEPTIDOGLYCAN GLYCOSYLTRANSFERASE FTSW-RELATED"/>
    <property type="match status" value="1"/>
</dbReference>
<comment type="similarity">
    <text evidence="14 16">Belongs to the SEDS family. FtsW subfamily.</text>
</comment>
<feature type="transmembrane region" description="Helical" evidence="16">
    <location>
        <begin position="282"/>
        <end position="303"/>
    </location>
</feature>
<evidence type="ECO:0000256" key="15">
    <source>
        <dbReference type="ARBA" id="ARBA00049902"/>
    </source>
</evidence>
<evidence type="ECO:0000256" key="16">
    <source>
        <dbReference type="HAMAP-Rule" id="MF_00913"/>
    </source>
</evidence>
<dbReference type="PROSITE" id="PS00428">
    <property type="entry name" value="FTSW_RODA_SPOVE"/>
    <property type="match status" value="1"/>
</dbReference>
<evidence type="ECO:0000256" key="14">
    <source>
        <dbReference type="ARBA" id="ARBA00038053"/>
    </source>
</evidence>
<keyword evidence="3 16" id="KW-1003">Cell membrane</keyword>
<protein>
    <recommendedName>
        <fullName evidence="16">Probable peptidoglycan glycosyltransferase FtsW</fullName>
        <shortName evidence="16">PGT</shortName>
        <ecNumber evidence="16">2.4.99.28</ecNumber>
    </recommendedName>
    <alternativeName>
        <fullName evidence="16">Cell division protein FtsW</fullName>
    </alternativeName>
    <alternativeName>
        <fullName evidence="16">Cell wall polymerase</fullName>
    </alternativeName>
    <alternativeName>
        <fullName evidence="16">Peptidoglycan polymerase</fullName>
        <shortName evidence="16">PG polymerase</shortName>
    </alternativeName>
</protein>
<organism evidence="17 19">
    <name type="scientific">Vibrio aestuarianus</name>
    <dbReference type="NCBI Taxonomy" id="28171"/>
    <lineage>
        <taxon>Bacteria</taxon>
        <taxon>Pseudomonadati</taxon>
        <taxon>Pseudomonadota</taxon>
        <taxon>Gammaproteobacteria</taxon>
        <taxon>Vibrionales</taxon>
        <taxon>Vibrionaceae</taxon>
        <taxon>Vibrio</taxon>
    </lineage>
</organism>
<keyword evidence="16" id="KW-0997">Cell inner membrane</keyword>
<evidence type="ECO:0000256" key="7">
    <source>
        <dbReference type="ARBA" id="ARBA00022692"/>
    </source>
</evidence>
<feature type="transmembrane region" description="Helical" evidence="16">
    <location>
        <begin position="197"/>
        <end position="214"/>
    </location>
</feature>
<dbReference type="HAMAP" id="MF_00913">
    <property type="entry name" value="PGT_FtsW_proteobact"/>
    <property type="match status" value="1"/>
</dbReference>
<evidence type="ECO:0000256" key="6">
    <source>
        <dbReference type="ARBA" id="ARBA00022679"/>
    </source>
</evidence>
<keyword evidence="11 16" id="KW-0472">Membrane</keyword>